<protein>
    <submittedName>
        <fullName evidence="3">PH domain-containing protein</fullName>
    </submittedName>
</protein>
<gene>
    <name evidence="3" type="ORF">GCM10009838_35730</name>
</gene>
<organism evidence="3 4">
    <name type="scientific">Catenulispora subtropica</name>
    <dbReference type="NCBI Taxonomy" id="450798"/>
    <lineage>
        <taxon>Bacteria</taxon>
        <taxon>Bacillati</taxon>
        <taxon>Actinomycetota</taxon>
        <taxon>Actinomycetes</taxon>
        <taxon>Catenulisporales</taxon>
        <taxon>Catenulisporaceae</taxon>
        <taxon>Catenulispora</taxon>
    </lineage>
</organism>
<keyword evidence="2" id="KW-0812">Transmembrane</keyword>
<comment type="caution">
    <text evidence="3">The sequence shown here is derived from an EMBL/GenBank/DDBJ whole genome shotgun (WGS) entry which is preliminary data.</text>
</comment>
<evidence type="ECO:0000313" key="4">
    <source>
        <dbReference type="Proteomes" id="UP001499854"/>
    </source>
</evidence>
<keyword evidence="2" id="KW-0472">Membrane</keyword>
<dbReference type="EMBL" id="BAAAQM010000018">
    <property type="protein sequence ID" value="GAA1972901.1"/>
    <property type="molecule type" value="Genomic_DNA"/>
</dbReference>
<proteinExistence type="predicted"/>
<reference evidence="3 4" key="1">
    <citation type="journal article" date="2019" name="Int. J. Syst. Evol. Microbiol.">
        <title>The Global Catalogue of Microorganisms (GCM) 10K type strain sequencing project: providing services to taxonomists for standard genome sequencing and annotation.</title>
        <authorList>
            <consortium name="The Broad Institute Genomics Platform"/>
            <consortium name="The Broad Institute Genome Sequencing Center for Infectious Disease"/>
            <person name="Wu L."/>
            <person name="Ma J."/>
        </authorList>
    </citation>
    <scope>NUCLEOTIDE SEQUENCE [LARGE SCALE GENOMIC DNA]</scope>
    <source>
        <strain evidence="3 4">JCM 16013</strain>
    </source>
</reference>
<evidence type="ECO:0000313" key="3">
    <source>
        <dbReference type="EMBL" id="GAA1972901.1"/>
    </source>
</evidence>
<accession>A0ABN2RPZ8</accession>
<evidence type="ECO:0000256" key="1">
    <source>
        <dbReference type="SAM" id="MobiDB-lite"/>
    </source>
</evidence>
<keyword evidence="4" id="KW-1185">Reference proteome</keyword>
<feature type="region of interest" description="Disordered" evidence="1">
    <location>
        <begin position="138"/>
        <end position="160"/>
    </location>
</feature>
<feature type="transmembrane region" description="Helical" evidence="2">
    <location>
        <begin position="55"/>
        <end position="76"/>
    </location>
</feature>
<keyword evidence="2" id="KW-1133">Transmembrane helix</keyword>
<feature type="transmembrane region" description="Helical" evidence="2">
    <location>
        <begin position="29"/>
        <end position="49"/>
    </location>
</feature>
<sequence length="240" mass="25485">MRLKSPTSADDATASPTEKPTSYRTVGSLATGALLVVFGAIFLLAFGLGSEKHPVGAMIGLLMMVAGVVGGIYPAAFSYGEHLLIRNPFRRIEIAWPRVDSVTARLSTVVETVPEDGKPHKFTIWAIPVSMHERRKADRAANRKLRQAKSEAAKRASGAGDVAGGALGSAGYGRPRGFREDPVDNLAFADQAVAEMRDRKRICSTSVEKAAATKATWTWYTLAPFGVAVALVVAAIAGAF</sequence>
<dbReference type="RefSeq" id="WP_344658161.1">
    <property type="nucleotide sequence ID" value="NZ_BAAAQM010000018.1"/>
</dbReference>
<feature type="region of interest" description="Disordered" evidence="1">
    <location>
        <begin position="1"/>
        <end position="22"/>
    </location>
</feature>
<evidence type="ECO:0000256" key="2">
    <source>
        <dbReference type="SAM" id="Phobius"/>
    </source>
</evidence>
<feature type="transmembrane region" description="Helical" evidence="2">
    <location>
        <begin position="219"/>
        <end position="239"/>
    </location>
</feature>
<dbReference type="Proteomes" id="UP001499854">
    <property type="component" value="Unassembled WGS sequence"/>
</dbReference>
<name>A0ABN2RPZ8_9ACTN</name>